<keyword evidence="2" id="KW-1185">Reference proteome</keyword>
<evidence type="ECO:0008006" key="3">
    <source>
        <dbReference type="Google" id="ProtNLM"/>
    </source>
</evidence>
<evidence type="ECO:0000313" key="1">
    <source>
        <dbReference type="EMBL" id="GFH02627.1"/>
    </source>
</evidence>
<dbReference type="EMBL" id="BLLB01000002">
    <property type="protein sequence ID" value="GFH02627.1"/>
    <property type="molecule type" value="Genomic_DNA"/>
</dbReference>
<reference evidence="1 2" key="1">
    <citation type="journal article" date="2019" name="Emerg. Microbes Infect.">
        <title>Comprehensive subspecies identification of 175 nontuberculous mycobacteria species based on 7547 genomic profiles.</title>
        <authorList>
            <person name="Matsumoto Y."/>
            <person name="Kinjo T."/>
            <person name="Motooka D."/>
            <person name="Nabeya D."/>
            <person name="Jung N."/>
            <person name="Uechi K."/>
            <person name="Horii T."/>
            <person name="Iida T."/>
            <person name="Fujita J."/>
            <person name="Nakamura S."/>
        </authorList>
    </citation>
    <scope>NUCLEOTIDE SEQUENCE [LARGE SCALE GENOMIC DNA]</scope>
    <source>
        <strain evidence="1 2">JCM 30996</strain>
    </source>
</reference>
<accession>A0A7I9ZPE7</accession>
<proteinExistence type="predicted"/>
<dbReference type="SUPFAM" id="SSF75005">
    <property type="entry name" value="Arabinanase/levansucrase/invertase"/>
    <property type="match status" value="1"/>
</dbReference>
<dbReference type="RefSeq" id="WP_163889715.1">
    <property type="nucleotide sequence ID" value="NZ_BLLB01000002.1"/>
</dbReference>
<organism evidence="1 2">
    <name type="scientific">Mycolicibacterium hippocampi</name>
    <dbReference type="NCBI Taxonomy" id="659824"/>
    <lineage>
        <taxon>Bacteria</taxon>
        <taxon>Bacillati</taxon>
        <taxon>Actinomycetota</taxon>
        <taxon>Actinomycetes</taxon>
        <taxon>Mycobacteriales</taxon>
        <taxon>Mycobacteriaceae</taxon>
        <taxon>Mycolicibacterium</taxon>
    </lineage>
</organism>
<dbReference type="Gene3D" id="2.115.10.20">
    <property type="entry name" value="Glycosyl hydrolase domain, family 43"/>
    <property type="match status" value="1"/>
</dbReference>
<dbReference type="InterPro" id="IPR023296">
    <property type="entry name" value="Glyco_hydro_beta-prop_sf"/>
</dbReference>
<protein>
    <recommendedName>
        <fullName evidence="3">DUF4185 domain-containing protein</fullName>
    </recommendedName>
</protein>
<evidence type="ECO:0000313" key="2">
    <source>
        <dbReference type="Proteomes" id="UP000465304"/>
    </source>
</evidence>
<dbReference type="Proteomes" id="UP000465304">
    <property type="component" value="Unassembled WGS sequence"/>
</dbReference>
<dbReference type="AlphaFoldDB" id="A0A7I9ZPE7"/>
<sequence length="364" mass="40965">MDAPDLWRAKGGSEHLLFDMGAGLGVCNVIGLGDPDVHLVDGRWTMFLGGFTTGFTVRIFTARLPTGHELDSNAWSLSTVPGHRRWARSLFRPPRFGAWDSHGTHTPSYVLGRDSVGNPLERIYYAGRGTWHNGGPRSRYSIGVAERRDGIWRRRDQPVLVGTAELRSVFEPLVRYEDGLWRLWFQWAPHEVGRGEQPEYRLCYTESRDGLAGWSTPVVVFDSDEGYFDNAVHAGRSGVDMLLARGSNLYGTEPFPAQGLWWVRSTSHSGARKSWTERPVQLLDAQSDPPAWLERGAFGPDFRFGRRPEDATTMYVFTSGTAPAPRWWPTAHRRLLRGRLPPVPAPFSLGVGRLTIPNAREVWQ</sequence>
<gene>
    <name evidence="1" type="ORF">MHIP_31100</name>
</gene>
<comment type="caution">
    <text evidence="1">The sequence shown here is derived from an EMBL/GenBank/DDBJ whole genome shotgun (WGS) entry which is preliminary data.</text>
</comment>
<name>A0A7I9ZPE7_9MYCO</name>